<reference evidence="3 4" key="1">
    <citation type="submission" date="2021-03" db="EMBL/GenBank/DDBJ databases">
        <title>Genomic Encyclopedia of Type Strains, Phase IV (KMG-IV): sequencing the most valuable type-strain genomes for metagenomic binning, comparative biology and taxonomic classification.</title>
        <authorList>
            <person name="Goeker M."/>
        </authorList>
    </citation>
    <scope>NUCLEOTIDE SEQUENCE [LARGE SCALE GENOMIC DNA]</scope>
    <source>
        <strain evidence="3 4">DSM 26675</strain>
    </source>
</reference>
<evidence type="ECO:0000256" key="2">
    <source>
        <dbReference type="SAM" id="Coils"/>
    </source>
</evidence>
<evidence type="ECO:0000256" key="1">
    <source>
        <dbReference type="ARBA" id="ARBA00043985"/>
    </source>
</evidence>
<comment type="similarity">
    <text evidence="1">Belongs to the PspA/Vipp/IM30 family.</text>
</comment>
<proteinExistence type="inferred from homology"/>
<gene>
    <name evidence="3" type="ORF">J2Z40_003324</name>
</gene>
<keyword evidence="4" id="KW-1185">Reference proteome</keyword>
<dbReference type="Proteomes" id="UP001519293">
    <property type="component" value="Unassembled WGS sequence"/>
</dbReference>
<evidence type="ECO:0000313" key="3">
    <source>
        <dbReference type="EMBL" id="MBP2242744.1"/>
    </source>
</evidence>
<dbReference type="InterPro" id="IPR007157">
    <property type="entry name" value="PspA_VIPP1"/>
</dbReference>
<dbReference type="PANTHER" id="PTHR31088:SF6">
    <property type="entry name" value="PHAGE SHOCK PROTEIN A"/>
    <property type="match status" value="1"/>
</dbReference>
<feature type="coiled-coil region" evidence="2">
    <location>
        <begin position="112"/>
        <end position="139"/>
    </location>
</feature>
<organism evidence="3 4">
    <name type="scientific">Cytobacillus eiseniae</name>
    <dbReference type="NCBI Taxonomy" id="762947"/>
    <lineage>
        <taxon>Bacteria</taxon>
        <taxon>Bacillati</taxon>
        <taxon>Bacillota</taxon>
        <taxon>Bacilli</taxon>
        <taxon>Bacillales</taxon>
        <taxon>Bacillaceae</taxon>
        <taxon>Cytobacillus</taxon>
    </lineage>
</organism>
<protein>
    <submittedName>
        <fullName evidence="3">Phage shock protein A</fullName>
    </submittedName>
</protein>
<sequence>MMTNLFTRLRDTLKADLNEVLDRKENQNPIGLLNQYLRECEHETEIARKLVDRQVQLKDEFEKELVEAAELAEKRKHQAEIASKAGETELYQFALAEQDHYSDRADRLRVSLKYVQGQLEELEGKYEEMKHKLKDMHIRRMELMGRENVTRANHQINKVLDVNTNSDKPYSRFQEIESYLDRLGEQVDRSFYRSTIDARVAQLEAEIEINNGKSIS</sequence>
<dbReference type="PANTHER" id="PTHR31088">
    <property type="entry name" value="MEMBRANE-ASSOCIATED PROTEIN VIPP1, CHLOROPLASTIC"/>
    <property type="match status" value="1"/>
</dbReference>
<accession>A0ABS4RKC6</accession>
<comment type="caution">
    <text evidence="3">The sequence shown here is derived from an EMBL/GenBank/DDBJ whole genome shotgun (WGS) entry which is preliminary data.</text>
</comment>
<keyword evidence="2" id="KW-0175">Coiled coil</keyword>
<dbReference type="Pfam" id="PF04012">
    <property type="entry name" value="PspA_IM30"/>
    <property type="match status" value="1"/>
</dbReference>
<dbReference type="EMBL" id="JAGIKZ010000026">
    <property type="protein sequence ID" value="MBP2242744.1"/>
    <property type="molecule type" value="Genomic_DNA"/>
</dbReference>
<name>A0ABS4RKC6_9BACI</name>
<evidence type="ECO:0000313" key="4">
    <source>
        <dbReference type="Proteomes" id="UP001519293"/>
    </source>
</evidence>